<dbReference type="InterPro" id="IPR036343">
    <property type="entry name" value="GluRdtase_N_sf"/>
</dbReference>
<dbReference type="HAMAP" id="MF_00087">
    <property type="entry name" value="Glu_tRNA_reductase"/>
    <property type="match status" value="1"/>
</dbReference>
<reference evidence="11 12" key="1">
    <citation type="journal article" date="2017" name="Curr. Microbiol.">
        <title>Mucilaginibacter ginsenosidivorans sp. nov., Isolated from Soil of Ginseng Field.</title>
        <authorList>
            <person name="Kim M.M."/>
            <person name="Siddiqi M.Z."/>
            <person name="Im W.T."/>
        </authorList>
    </citation>
    <scope>NUCLEOTIDE SEQUENCE [LARGE SCALE GENOMIC DNA]</scope>
    <source>
        <strain evidence="11 12">Gsoil 3017</strain>
    </source>
</reference>
<dbReference type="InterPro" id="IPR000343">
    <property type="entry name" value="4pyrrol_synth_GluRdtase"/>
</dbReference>
<evidence type="ECO:0000259" key="9">
    <source>
        <dbReference type="Pfam" id="PF01488"/>
    </source>
</evidence>
<feature type="binding site" evidence="4 6">
    <location>
        <begin position="57"/>
        <end position="60"/>
    </location>
    <ligand>
        <name>substrate</name>
    </ligand>
</feature>
<dbReference type="UniPathway" id="UPA00251">
    <property type="reaction ID" value="UER00316"/>
</dbReference>
<dbReference type="AlphaFoldDB" id="A0A5B8UV01"/>
<dbReference type="Gene3D" id="3.40.50.720">
    <property type="entry name" value="NAD(P)-binding Rossmann-like Domain"/>
    <property type="match status" value="1"/>
</dbReference>
<feature type="domain" description="Glutamyl-tRNA reductase N-terminal" evidence="10">
    <location>
        <begin position="16"/>
        <end position="160"/>
    </location>
</feature>
<dbReference type="InterPro" id="IPR006151">
    <property type="entry name" value="Shikm_DH/Glu-tRNA_Rdtase"/>
</dbReference>
<protein>
    <recommendedName>
        <fullName evidence="4">Glutamyl-tRNA reductase</fullName>
        <shortName evidence="4">GluTR</shortName>
        <ecNumber evidence="4">1.2.1.70</ecNumber>
    </recommendedName>
</protein>
<feature type="binding site" evidence="4 6">
    <location>
        <begin position="118"/>
        <end position="120"/>
    </location>
    <ligand>
        <name>substrate</name>
    </ligand>
</feature>
<dbReference type="InterPro" id="IPR015895">
    <property type="entry name" value="4pyrrol_synth_GluRdtase_N"/>
</dbReference>
<feature type="binding site" evidence="4 6">
    <location>
        <position position="113"/>
    </location>
    <ligand>
        <name>substrate</name>
    </ligand>
</feature>
<dbReference type="Pfam" id="PF01488">
    <property type="entry name" value="Shikimate_DH"/>
    <property type="match status" value="1"/>
</dbReference>
<dbReference type="KEGG" id="mgin:FRZ54_09260"/>
<keyword evidence="3 4" id="KW-0627">Porphyrin biosynthesis</keyword>
<dbReference type="InterPro" id="IPR036291">
    <property type="entry name" value="NAD(P)-bd_dom_sf"/>
</dbReference>
<evidence type="ECO:0000256" key="7">
    <source>
        <dbReference type="PIRSR" id="PIRSR000445-3"/>
    </source>
</evidence>
<comment type="similarity">
    <text evidence="4">Belongs to the glutamyl-tRNA reductase family.</text>
</comment>
<evidence type="ECO:0000256" key="5">
    <source>
        <dbReference type="PIRSR" id="PIRSR000445-1"/>
    </source>
</evidence>
<gene>
    <name evidence="4 11" type="primary">hemA</name>
    <name evidence="11" type="ORF">FRZ54_09260</name>
</gene>
<dbReference type="EC" id="1.2.1.70" evidence="4"/>
<dbReference type="GO" id="GO:0019353">
    <property type="term" value="P:protoporphyrinogen IX biosynthetic process from glutamate"/>
    <property type="evidence" value="ECO:0007669"/>
    <property type="project" value="TreeGrafter"/>
</dbReference>
<feature type="binding site" evidence="4 6">
    <location>
        <position position="124"/>
    </location>
    <ligand>
        <name>substrate</name>
    </ligand>
</feature>
<dbReference type="SUPFAM" id="SSF51735">
    <property type="entry name" value="NAD(P)-binding Rossmann-fold domains"/>
    <property type="match status" value="1"/>
</dbReference>
<proteinExistence type="inferred from homology"/>
<evidence type="ECO:0000259" key="10">
    <source>
        <dbReference type="Pfam" id="PF05201"/>
    </source>
</evidence>
<dbReference type="InterPro" id="IPR018214">
    <property type="entry name" value="GluRdtase_CS"/>
</dbReference>
<keyword evidence="12" id="KW-1185">Reference proteome</keyword>
<feature type="binding site" evidence="4 7">
    <location>
        <begin position="193"/>
        <end position="198"/>
    </location>
    <ligand>
        <name>NADP(+)</name>
        <dbReference type="ChEBI" id="CHEBI:58349"/>
    </ligand>
</feature>
<name>A0A5B8UV01_9SPHI</name>
<dbReference type="PIRSF" id="PIRSF000445">
    <property type="entry name" value="4pyrrol_synth_GluRdtase"/>
    <property type="match status" value="1"/>
</dbReference>
<dbReference type="SUPFAM" id="SSF69742">
    <property type="entry name" value="Glutamyl tRNA-reductase catalytic, N-terminal domain"/>
    <property type="match status" value="1"/>
</dbReference>
<evidence type="ECO:0000256" key="8">
    <source>
        <dbReference type="PIRSR" id="PIRSR000445-4"/>
    </source>
</evidence>
<evidence type="ECO:0000256" key="1">
    <source>
        <dbReference type="ARBA" id="ARBA00022857"/>
    </source>
</evidence>
<organism evidence="11 12">
    <name type="scientific">Mucilaginibacter ginsenosidivorans</name>
    <dbReference type="NCBI Taxonomy" id="398053"/>
    <lineage>
        <taxon>Bacteria</taxon>
        <taxon>Pseudomonadati</taxon>
        <taxon>Bacteroidota</taxon>
        <taxon>Sphingobacteriia</taxon>
        <taxon>Sphingobacteriales</taxon>
        <taxon>Sphingobacteriaceae</taxon>
        <taxon>Mucilaginibacter</taxon>
    </lineage>
</organism>
<comment type="function">
    <text evidence="4">Catalyzes the NADPH-dependent reduction of glutamyl-tRNA(Glu) to glutamate 1-semialdehyde (GSA).</text>
</comment>
<dbReference type="PANTHER" id="PTHR43013">
    <property type="entry name" value="GLUTAMYL-TRNA REDUCTASE"/>
    <property type="match status" value="1"/>
</dbReference>
<keyword evidence="1 4" id="KW-0521">NADP</keyword>
<dbReference type="GO" id="GO:0050661">
    <property type="term" value="F:NADP binding"/>
    <property type="evidence" value="ECO:0007669"/>
    <property type="project" value="InterPro"/>
</dbReference>
<dbReference type="PANTHER" id="PTHR43013:SF1">
    <property type="entry name" value="GLUTAMYL-TRNA REDUCTASE"/>
    <property type="match status" value="1"/>
</dbReference>
<sequence length="411" mass="45201">MQTNKPSDISNFCVAGINYKKTDAATRGMFSISSEHYEGILQAAAEQGIVSVFILSTCNRTEIYGMADNASELVSLLCSHAQGDAVTFTKTAYIKKGREAVEHLFSVGAGLDSQLLGDYEIVGQLKQAVKFSKERGGINCFMERLVNAALQSSKEIRTNTALSGGTVSVSFAAVQYIKEHVINYEHCNIVLVGTGKIGRNTCKNLVDYLGTRNITLINRSEDKAIQLAKELGLNHAPLDELSRQVRNADIVLVASSADEPAILRSHLENAGDKLIIDLSVPNNVEASARELANVTLVNVDELSKLKDATLKKREAEVPVAMKIIAKHQEQFMEWCRMRRNAPVLNAIKGTLKKIADIHNRELNNPQTRCPYIAAEQRIQQVINGVAGRMQSQNQPGCHYLQAINEFIGPHR</sequence>
<comment type="catalytic activity">
    <reaction evidence="4">
        <text>(S)-4-amino-5-oxopentanoate + tRNA(Glu) + NADP(+) = L-glutamyl-tRNA(Glu) + NADPH + H(+)</text>
        <dbReference type="Rhea" id="RHEA:12344"/>
        <dbReference type="Rhea" id="RHEA-COMP:9663"/>
        <dbReference type="Rhea" id="RHEA-COMP:9680"/>
        <dbReference type="ChEBI" id="CHEBI:15378"/>
        <dbReference type="ChEBI" id="CHEBI:57501"/>
        <dbReference type="ChEBI" id="CHEBI:57783"/>
        <dbReference type="ChEBI" id="CHEBI:58349"/>
        <dbReference type="ChEBI" id="CHEBI:78442"/>
        <dbReference type="ChEBI" id="CHEBI:78520"/>
        <dbReference type="EC" id="1.2.1.70"/>
    </reaction>
</comment>
<dbReference type="RefSeq" id="WP_147031340.1">
    <property type="nucleotide sequence ID" value="NZ_CP042436.1"/>
</dbReference>
<dbReference type="PROSITE" id="PS00747">
    <property type="entry name" value="GLUTR"/>
    <property type="match status" value="1"/>
</dbReference>
<evidence type="ECO:0000313" key="11">
    <source>
        <dbReference type="EMBL" id="QEC62763.1"/>
    </source>
</evidence>
<evidence type="ECO:0000313" key="12">
    <source>
        <dbReference type="Proteomes" id="UP000321479"/>
    </source>
</evidence>
<dbReference type="GO" id="GO:0008883">
    <property type="term" value="F:glutamyl-tRNA reductase activity"/>
    <property type="evidence" value="ECO:0007669"/>
    <property type="project" value="UniProtKB-UniRule"/>
</dbReference>
<feature type="domain" description="Quinate/shikimate 5-dehydrogenase/glutamyl-tRNA reductase" evidence="9">
    <location>
        <begin position="181"/>
        <end position="304"/>
    </location>
</feature>
<dbReference type="OrthoDB" id="110209at2"/>
<keyword evidence="2 4" id="KW-0560">Oxidoreductase</keyword>
<evidence type="ECO:0000256" key="3">
    <source>
        <dbReference type="ARBA" id="ARBA00023244"/>
    </source>
</evidence>
<dbReference type="NCBIfam" id="TIGR01035">
    <property type="entry name" value="hemA"/>
    <property type="match status" value="1"/>
</dbReference>
<dbReference type="Proteomes" id="UP000321479">
    <property type="component" value="Chromosome"/>
</dbReference>
<dbReference type="Gene3D" id="3.30.460.30">
    <property type="entry name" value="Glutamyl-tRNA reductase, N-terminal domain"/>
    <property type="match status" value="1"/>
</dbReference>
<evidence type="ECO:0000256" key="2">
    <source>
        <dbReference type="ARBA" id="ARBA00023002"/>
    </source>
</evidence>
<feature type="active site" description="Nucleophile" evidence="4 5">
    <location>
        <position position="58"/>
    </location>
</feature>
<dbReference type="Pfam" id="PF05201">
    <property type="entry name" value="GlutR_N"/>
    <property type="match status" value="1"/>
</dbReference>
<accession>A0A5B8UV01</accession>
<comment type="miscellaneous">
    <text evidence="4">During catalysis, the active site Cys acts as a nucleophile attacking the alpha-carbonyl group of tRNA-bound glutamate with the formation of a thioester intermediate between enzyme and glutamate, and the concomitant release of tRNA(Glu). The thioester intermediate is finally reduced by direct hydride transfer from NADPH, to form the product GSA.</text>
</comment>
<feature type="site" description="Important for activity" evidence="4 8">
    <location>
        <position position="103"/>
    </location>
</feature>
<dbReference type="EMBL" id="CP042436">
    <property type="protein sequence ID" value="QEC62763.1"/>
    <property type="molecule type" value="Genomic_DNA"/>
</dbReference>
<evidence type="ECO:0000256" key="6">
    <source>
        <dbReference type="PIRSR" id="PIRSR000445-2"/>
    </source>
</evidence>
<comment type="domain">
    <text evidence="4">Possesses an unusual extended V-shaped dimeric structure with each monomer consisting of three distinct domains arranged along a curved 'spinal' alpha-helix. The N-terminal catalytic domain specifically recognizes the glutamate moiety of the substrate. The second domain is the NADPH-binding domain, and the third C-terminal domain is responsible for dimerization.</text>
</comment>
<comment type="pathway">
    <text evidence="4">Porphyrin-containing compound metabolism; protoporphyrin-IX biosynthesis; 5-aminolevulinate from L-glutamyl-tRNA(Glu): step 1/2.</text>
</comment>
<comment type="subunit">
    <text evidence="4">Homodimer.</text>
</comment>
<evidence type="ECO:0000256" key="4">
    <source>
        <dbReference type="HAMAP-Rule" id="MF_00087"/>
    </source>
</evidence>